<keyword evidence="4" id="KW-0808">Transferase</keyword>
<dbReference type="InterPro" id="IPR036890">
    <property type="entry name" value="HATPase_C_sf"/>
</dbReference>
<dbReference type="SUPFAM" id="SSF52172">
    <property type="entry name" value="CheY-like"/>
    <property type="match status" value="2"/>
</dbReference>
<evidence type="ECO:0000256" key="5">
    <source>
        <dbReference type="ARBA" id="ARBA00022777"/>
    </source>
</evidence>
<dbReference type="InterPro" id="IPR011006">
    <property type="entry name" value="CheY-like_superfamily"/>
</dbReference>
<dbReference type="Pfam" id="PF00512">
    <property type="entry name" value="HisKA"/>
    <property type="match status" value="1"/>
</dbReference>
<dbReference type="Pfam" id="PF02518">
    <property type="entry name" value="HATPase_c"/>
    <property type="match status" value="1"/>
</dbReference>
<proteinExistence type="predicted"/>
<feature type="domain" description="Response regulatory" evidence="8">
    <location>
        <begin position="6"/>
        <end position="123"/>
    </location>
</feature>
<reference evidence="9 11" key="2">
    <citation type="submission" date="2017-12" db="EMBL/GenBank/DDBJ databases">
        <title>Genome sequence of Rhizobium sullae HCNT1 isolated from Sulla coronaria nodules and featuring peculiar denitrification phenotypes.</title>
        <authorList>
            <person name="De Diego-Diaz B."/>
            <person name="Treu L."/>
            <person name="Campanaro S."/>
            <person name="Da Silva Duarte V."/>
            <person name="Basaglia M."/>
            <person name="Favaro L."/>
            <person name="Casella S."/>
            <person name="Squartini A."/>
        </authorList>
    </citation>
    <scope>NUCLEOTIDE SEQUENCE [LARGE SCALE GENOMIC DNA]</scope>
    <source>
        <strain evidence="9 11">HCNT1</strain>
    </source>
</reference>
<dbReference type="GO" id="GO:0005886">
    <property type="term" value="C:plasma membrane"/>
    <property type="evidence" value="ECO:0007669"/>
    <property type="project" value="TreeGrafter"/>
</dbReference>
<evidence type="ECO:0000313" key="9">
    <source>
        <dbReference type="EMBL" id="PKA40834.1"/>
    </source>
</evidence>
<dbReference type="PROSITE" id="PS50110">
    <property type="entry name" value="RESPONSE_REGULATORY"/>
    <property type="match status" value="2"/>
</dbReference>
<sequence>MAEVCSILIIDDNIDDREVYRRMLDRVPGTAYAVSEAETGDEGLVLIRGKRPHCILLDYSLPGRDGLGILAEILKLYPSANVIMLTGQGNETVAVEVMKSGARDYLTKDALSPEALHRCIQNAIMHGALETKLEQKRQSLEIFTRAMAHDLKEPLRTIKSFSKILHGSSSLPAEDRELLDYVLSAADHMEDLIVKVSGFTKLEVAADLELKPVALASVLDQVEDNLHRQIESGQAAIIRGDLPEVMGDATLLIQLLQNLVSNSIRYCENRTPEIRIAATANSGICRLSVSDNGPGIDPQHCELIFQPFKRLVGRGIEGTGLGLAICRRIAQLHGGAIWCEACGGEGATFILEVPLALAAAAAPMAMPAAQSVRPYEHATEATRRLAEVLLVEDSPADIQLLKLKLMRREKVSFNLHVAANGREAMRLLEQRAAIPDQPPVDLMLLDINMPLMDGFEVLSALAADGRLRGIPVCILSTSSDEGDIQRAKELGALAYMVKPPTLQQLEQMLEDVGTLKLQPLGDSLVLCVEQSRQSSTALA</sequence>
<dbReference type="Pfam" id="PF00072">
    <property type="entry name" value="Response_reg"/>
    <property type="match status" value="2"/>
</dbReference>
<evidence type="ECO:0000256" key="1">
    <source>
        <dbReference type="ARBA" id="ARBA00000085"/>
    </source>
</evidence>
<dbReference type="Proteomes" id="UP000232164">
    <property type="component" value="Unassembled WGS sequence"/>
</dbReference>
<dbReference type="EMBL" id="PIQN01000020">
    <property type="protein sequence ID" value="PKA40834.1"/>
    <property type="molecule type" value="Genomic_DNA"/>
</dbReference>
<feature type="domain" description="Histidine kinase" evidence="7">
    <location>
        <begin position="146"/>
        <end position="357"/>
    </location>
</feature>
<dbReference type="CDD" id="cd00082">
    <property type="entry name" value="HisKA"/>
    <property type="match status" value="1"/>
</dbReference>
<evidence type="ECO:0000259" key="8">
    <source>
        <dbReference type="PROSITE" id="PS50110"/>
    </source>
</evidence>
<dbReference type="InterPro" id="IPR003661">
    <property type="entry name" value="HisK_dim/P_dom"/>
</dbReference>
<dbReference type="SMART" id="SM00388">
    <property type="entry name" value="HisKA"/>
    <property type="match status" value="1"/>
</dbReference>
<dbReference type="InterPro" id="IPR058245">
    <property type="entry name" value="NreC/VraR/RcsB-like_REC"/>
</dbReference>
<dbReference type="InterPro" id="IPR004358">
    <property type="entry name" value="Sig_transdc_His_kin-like_C"/>
</dbReference>
<keyword evidence="3 6" id="KW-0597">Phosphoprotein</keyword>
<evidence type="ECO:0000259" key="7">
    <source>
        <dbReference type="PROSITE" id="PS50109"/>
    </source>
</evidence>
<reference evidence="9 11" key="1">
    <citation type="submission" date="2017-11" db="EMBL/GenBank/DDBJ databases">
        <authorList>
            <person name="Han C.G."/>
        </authorList>
    </citation>
    <scope>NUCLEOTIDE SEQUENCE [LARGE SCALE GENOMIC DNA]</scope>
    <source>
        <strain evidence="9 11">HCNT1</strain>
    </source>
</reference>
<name>A0A2N0D3Z4_RHISU</name>
<dbReference type="CDD" id="cd17557">
    <property type="entry name" value="REC_Rcp-like"/>
    <property type="match status" value="1"/>
</dbReference>
<dbReference type="PANTHER" id="PTHR43047:SF72">
    <property type="entry name" value="OSMOSENSING HISTIDINE PROTEIN KINASE SLN1"/>
    <property type="match status" value="1"/>
</dbReference>
<evidence type="ECO:0000256" key="4">
    <source>
        <dbReference type="ARBA" id="ARBA00022679"/>
    </source>
</evidence>
<dbReference type="STRING" id="1041146.GCA_000427985_06587"/>
<gene>
    <name evidence="9" type="ORF">CWR43_24560</name>
    <name evidence="10" type="ORF">N2599_01165</name>
</gene>
<dbReference type="SUPFAM" id="SSF55874">
    <property type="entry name" value="ATPase domain of HSP90 chaperone/DNA topoisomerase II/histidine kinase"/>
    <property type="match status" value="1"/>
</dbReference>
<dbReference type="EMBL" id="CP104143">
    <property type="protein sequence ID" value="UWU14676.1"/>
    <property type="molecule type" value="Genomic_DNA"/>
</dbReference>
<dbReference type="InterPro" id="IPR003594">
    <property type="entry name" value="HATPase_dom"/>
</dbReference>
<dbReference type="SMART" id="SM00448">
    <property type="entry name" value="REC"/>
    <property type="match status" value="2"/>
</dbReference>
<dbReference type="InterPro" id="IPR005467">
    <property type="entry name" value="His_kinase_dom"/>
</dbReference>
<dbReference type="SMART" id="SM00387">
    <property type="entry name" value="HATPase_c"/>
    <property type="match status" value="1"/>
</dbReference>
<dbReference type="OrthoDB" id="9760752at2"/>
<feature type="modified residue" description="4-aspartylphosphate" evidence="6">
    <location>
        <position position="58"/>
    </location>
</feature>
<dbReference type="Gene3D" id="3.30.565.10">
    <property type="entry name" value="Histidine kinase-like ATPase, C-terminal domain"/>
    <property type="match status" value="1"/>
</dbReference>
<keyword evidence="12" id="KW-1185">Reference proteome</keyword>
<dbReference type="Gene3D" id="3.40.50.2300">
    <property type="match status" value="2"/>
</dbReference>
<dbReference type="Proteomes" id="UP001060123">
    <property type="component" value="Chromosome"/>
</dbReference>
<evidence type="ECO:0000313" key="10">
    <source>
        <dbReference type="EMBL" id="UWU14676.1"/>
    </source>
</evidence>
<dbReference type="PRINTS" id="PR00344">
    <property type="entry name" value="BCTRLSENSOR"/>
</dbReference>
<dbReference type="EC" id="2.7.13.3" evidence="2"/>
<dbReference type="AlphaFoldDB" id="A0A2N0D3Z4"/>
<feature type="domain" description="Response regulatory" evidence="8">
    <location>
        <begin position="387"/>
        <end position="513"/>
    </location>
</feature>
<dbReference type="CDD" id="cd17535">
    <property type="entry name" value="REC_NarL-like"/>
    <property type="match status" value="1"/>
</dbReference>
<dbReference type="GO" id="GO:0009927">
    <property type="term" value="F:histidine phosphotransfer kinase activity"/>
    <property type="evidence" value="ECO:0007669"/>
    <property type="project" value="TreeGrafter"/>
</dbReference>
<dbReference type="Gene3D" id="1.10.287.130">
    <property type="match status" value="1"/>
</dbReference>
<protein>
    <recommendedName>
        <fullName evidence="2">histidine kinase</fullName>
        <ecNumber evidence="2">2.7.13.3</ecNumber>
    </recommendedName>
</protein>
<evidence type="ECO:0000256" key="6">
    <source>
        <dbReference type="PROSITE-ProRule" id="PRU00169"/>
    </source>
</evidence>
<evidence type="ECO:0000313" key="12">
    <source>
        <dbReference type="Proteomes" id="UP001060123"/>
    </source>
</evidence>
<dbReference type="CDD" id="cd00075">
    <property type="entry name" value="HATPase"/>
    <property type="match status" value="1"/>
</dbReference>
<accession>A0A2N0D3Z4</accession>
<reference evidence="10" key="3">
    <citation type="submission" date="2022-09" db="EMBL/GenBank/DDBJ databases">
        <title>Australian commercial rhizobial inoculants.</title>
        <authorList>
            <person name="Kohlmeier M.G."/>
            <person name="O'Hara G.W."/>
            <person name="Colombi E."/>
            <person name="Ramsay J.P."/>
            <person name="Terpolilli J."/>
        </authorList>
    </citation>
    <scope>NUCLEOTIDE SEQUENCE</scope>
    <source>
        <strain evidence="10">WSM1592</strain>
    </source>
</reference>
<feature type="modified residue" description="4-aspartylphosphate" evidence="6">
    <location>
        <position position="446"/>
    </location>
</feature>
<dbReference type="RefSeq" id="WP_027509840.1">
    <property type="nucleotide sequence ID" value="NZ_CP104143.1"/>
</dbReference>
<evidence type="ECO:0000256" key="2">
    <source>
        <dbReference type="ARBA" id="ARBA00012438"/>
    </source>
</evidence>
<organism evidence="9 11">
    <name type="scientific">Rhizobium sullae</name>
    <name type="common">Rhizobium hedysari</name>
    <dbReference type="NCBI Taxonomy" id="50338"/>
    <lineage>
        <taxon>Bacteria</taxon>
        <taxon>Pseudomonadati</taxon>
        <taxon>Pseudomonadota</taxon>
        <taxon>Alphaproteobacteria</taxon>
        <taxon>Hyphomicrobiales</taxon>
        <taxon>Rhizobiaceae</taxon>
        <taxon>Rhizobium/Agrobacterium group</taxon>
        <taxon>Rhizobium</taxon>
    </lineage>
</organism>
<comment type="catalytic activity">
    <reaction evidence="1">
        <text>ATP + protein L-histidine = ADP + protein N-phospho-L-histidine.</text>
        <dbReference type="EC" id="2.7.13.3"/>
    </reaction>
</comment>
<dbReference type="PROSITE" id="PS50109">
    <property type="entry name" value="HIS_KIN"/>
    <property type="match status" value="1"/>
</dbReference>
<evidence type="ECO:0000256" key="3">
    <source>
        <dbReference type="ARBA" id="ARBA00022553"/>
    </source>
</evidence>
<evidence type="ECO:0000313" key="11">
    <source>
        <dbReference type="Proteomes" id="UP000232164"/>
    </source>
</evidence>
<keyword evidence="5 9" id="KW-0418">Kinase</keyword>
<dbReference type="PANTHER" id="PTHR43047">
    <property type="entry name" value="TWO-COMPONENT HISTIDINE PROTEIN KINASE"/>
    <property type="match status" value="1"/>
</dbReference>
<dbReference type="GO" id="GO:0000155">
    <property type="term" value="F:phosphorelay sensor kinase activity"/>
    <property type="evidence" value="ECO:0007669"/>
    <property type="project" value="InterPro"/>
</dbReference>
<dbReference type="InterPro" id="IPR001789">
    <property type="entry name" value="Sig_transdc_resp-reg_receiver"/>
</dbReference>